<dbReference type="PROSITE" id="PS50968">
    <property type="entry name" value="BIOTINYL_LIPOYL"/>
    <property type="match status" value="1"/>
</dbReference>
<organism evidence="8 9">
    <name type="scientific">Pseudonocardia humida</name>
    <dbReference type="NCBI Taxonomy" id="2800819"/>
    <lineage>
        <taxon>Bacteria</taxon>
        <taxon>Bacillati</taxon>
        <taxon>Actinomycetota</taxon>
        <taxon>Actinomycetes</taxon>
        <taxon>Pseudonocardiales</taxon>
        <taxon>Pseudonocardiaceae</taxon>
        <taxon>Pseudonocardia</taxon>
    </lineage>
</organism>
<keyword evidence="4" id="KW-0808">Transferase</keyword>
<dbReference type="InterPro" id="IPR045257">
    <property type="entry name" value="E2/Pdx1"/>
</dbReference>
<dbReference type="EMBL" id="JAGSOV010000061">
    <property type="protein sequence ID" value="MCO1659087.1"/>
    <property type="molecule type" value="Genomic_DNA"/>
</dbReference>
<dbReference type="InterPro" id="IPR001078">
    <property type="entry name" value="2-oxoacid_DH_actylTfrase"/>
</dbReference>
<keyword evidence="9" id="KW-1185">Reference proteome</keyword>
<accession>A0ABT1A7U0</accession>
<dbReference type="PROSITE" id="PS00189">
    <property type="entry name" value="LIPOYL"/>
    <property type="match status" value="1"/>
</dbReference>
<evidence type="ECO:0000256" key="2">
    <source>
        <dbReference type="ARBA" id="ARBA00007317"/>
    </source>
</evidence>
<dbReference type="SUPFAM" id="SSF52777">
    <property type="entry name" value="CoA-dependent acyltransferases"/>
    <property type="match status" value="1"/>
</dbReference>
<dbReference type="Pfam" id="PF00364">
    <property type="entry name" value="Biotin_lipoyl"/>
    <property type="match status" value="1"/>
</dbReference>
<protein>
    <recommendedName>
        <fullName evidence="4">Dihydrolipoamide acetyltransferase component of pyruvate dehydrogenase complex</fullName>
        <ecNumber evidence="4">2.3.1.-</ecNumber>
    </recommendedName>
</protein>
<dbReference type="Gene3D" id="4.10.320.10">
    <property type="entry name" value="E3-binding domain"/>
    <property type="match status" value="1"/>
</dbReference>
<reference evidence="8" key="1">
    <citation type="submission" date="2021-04" db="EMBL/GenBank/DDBJ databases">
        <title>Pseudonocardia sp. nov., isolated from sandy soil of mangrove forest.</title>
        <authorList>
            <person name="Zan Z."/>
            <person name="Huang R."/>
            <person name="Liu W."/>
        </authorList>
    </citation>
    <scope>NUCLEOTIDE SEQUENCE</scope>
    <source>
        <strain evidence="8">S2-4</strain>
    </source>
</reference>
<dbReference type="InterPro" id="IPR000089">
    <property type="entry name" value="Biotin_lipoyl"/>
</dbReference>
<dbReference type="InterPro" id="IPR023213">
    <property type="entry name" value="CAT-like_dom_sf"/>
</dbReference>
<evidence type="ECO:0000313" key="9">
    <source>
        <dbReference type="Proteomes" id="UP001165283"/>
    </source>
</evidence>
<dbReference type="InterPro" id="IPR036625">
    <property type="entry name" value="E3-bd_dom_sf"/>
</dbReference>
<dbReference type="Gene3D" id="2.40.50.100">
    <property type="match status" value="1"/>
</dbReference>
<comment type="cofactor">
    <cofactor evidence="1 4">
        <name>(R)-lipoate</name>
        <dbReference type="ChEBI" id="CHEBI:83088"/>
    </cofactor>
</comment>
<keyword evidence="3 4" id="KW-0450">Lipoyl</keyword>
<evidence type="ECO:0000256" key="3">
    <source>
        <dbReference type="ARBA" id="ARBA00022823"/>
    </source>
</evidence>
<feature type="domain" description="Peripheral subunit-binding (PSBD)" evidence="7">
    <location>
        <begin position="147"/>
        <end position="184"/>
    </location>
</feature>
<keyword evidence="4" id="KW-0012">Acyltransferase</keyword>
<dbReference type="InterPro" id="IPR011053">
    <property type="entry name" value="Single_hybrid_motif"/>
</dbReference>
<name>A0ABT1A7U0_9PSEU</name>
<dbReference type="Gene3D" id="3.30.559.10">
    <property type="entry name" value="Chloramphenicol acetyltransferase-like domain"/>
    <property type="match status" value="1"/>
</dbReference>
<feature type="domain" description="Lipoyl-binding" evidence="6">
    <location>
        <begin position="13"/>
        <end position="87"/>
    </location>
</feature>
<sequence>MSGPADAVRGSGGVEVRMPRLSESMAEGTIVSWLHEPGAEVRRGTELAEIETDKATVSFEADADGVLEVLAEAGATLAVGTPIARLLPPGTAPSAAVDDPTRSAAGATTTAPAEPAAPPATVPAGGRRIPGPDGMVAVPERPPARAAVSPLARRRARELGVDPAGVVGTGPTGRVVRADVEAAARSAGGPSADGGVVERTRVQRVAAERLAAAGGVPTFVLTADVDMTGCAELRARIAEVPGAAVPTVTDLVVTAAGRALREHPAVNAEWRDGEVVAHERVHVGMAVDTPDGLLVPTVTDAGTRSLSAVAAATRDLAARARAGRCTPAELGGATFTVSNLGAFGVRAFTAVVNPPQAAILAVGAARDTAVVREGAVVVRSVMTVTLTCDHRVLDGATAARFLARLTALLDLPLALVLDPQEEVP</sequence>
<dbReference type="SUPFAM" id="SSF51230">
    <property type="entry name" value="Single hybrid motif"/>
    <property type="match status" value="1"/>
</dbReference>
<comment type="caution">
    <text evidence="8">The sequence shown here is derived from an EMBL/GenBank/DDBJ whole genome shotgun (WGS) entry which is preliminary data.</text>
</comment>
<evidence type="ECO:0000256" key="1">
    <source>
        <dbReference type="ARBA" id="ARBA00001938"/>
    </source>
</evidence>
<dbReference type="RefSeq" id="WP_252443703.1">
    <property type="nucleotide sequence ID" value="NZ_JAGSOV010000061.1"/>
</dbReference>
<dbReference type="EC" id="2.3.1.-" evidence="4"/>
<dbReference type="SUPFAM" id="SSF47005">
    <property type="entry name" value="Peripheral subunit-binding domain of 2-oxo acid dehydrogenase complex"/>
    <property type="match status" value="1"/>
</dbReference>
<dbReference type="Proteomes" id="UP001165283">
    <property type="component" value="Unassembled WGS sequence"/>
</dbReference>
<dbReference type="PROSITE" id="PS51826">
    <property type="entry name" value="PSBD"/>
    <property type="match status" value="1"/>
</dbReference>
<dbReference type="InterPro" id="IPR004167">
    <property type="entry name" value="PSBD"/>
</dbReference>
<dbReference type="InterPro" id="IPR003016">
    <property type="entry name" value="2-oxoA_DH_lipoyl-BS"/>
</dbReference>
<feature type="compositionally biased region" description="Low complexity" evidence="5">
    <location>
        <begin position="102"/>
        <end position="114"/>
    </location>
</feature>
<dbReference type="PANTHER" id="PTHR23151:SF90">
    <property type="entry name" value="DIHYDROLIPOYLLYSINE-RESIDUE ACETYLTRANSFERASE COMPONENT OF PYRUVATE DEHYDROGENASE COMPLEX, MITOCHONDRIAL-RELATED"/>
    <property type="match status" value="1"/>
</dbReference>
<evidence type="ECO:0000259" key="6">
    <source>
        <dbReference type="PROSITE" id="PS50968"/>
    </source>
</evidence>
<feature type="region of interest" description="Disordered" evidence="5">
    <location>
        <begin position="90"/>
        <end position="128"/>
    </location>
</feature>
<comment type="similarity">
    <text evidence="2 4">Belongs to the 2-oxoacid dehydrogenase family.</text>
</comment>
<proteinExistence type="inferred from homology"/>
<evidence type="ECO:0000313" key="8">
    <source>
        <dbReference type="EMBL" id="MCO1659087.1"/>
    </source>
</evidence>
<dbReference type="Pfam" id="PF00198">
    <property type="entry name" value="2-oxoacid_dh"/>
    <property type="match status" value="1"/>
</dbReference>
<evidence type="ECO:0000256" key="5">
    <source>
        <dbReference type="SAM" id="MobiDB-lite"/>
    </source>
</evidence>
<gene>
    <name evidence="8" type="ORF">KDL28_28855</name>
</gene>
<dbReference type="CDD" id="cd06849">
    <property type="entry name" value="lipoyl_domain"/>
    <property type="match status" value="1"/>
</dbReference>
<evidence type="ECO:0000256" key="4">
    <source>
        <dbReference type="RuleBase" id="RU003423"/>
    </source>
</evidence>
<evidence type="ECO:0000259" key="7">
    <source>
        <dbReference type="PROSITE" id="PS51826"/>
    </source>
</evidence>
<dbReference type="Pfam" id="PF02817">
    <property type="entry name" value="E3_binding"/>
    <property type="match status" value="1"/>
</dbReference>
<dbReference type="PANTHER" id="PTHR23151">
    <property type="entry name" value="DIHYDROLIPOAMIDE ACETYL/SUCCINYL-TRANSFERASE-RELATED"/>
    <property type="match status" value="1"/>
</dbReference>